<dbReference type="EMBL" id="UINC01006575">
    <property type="protein sequence ID" value="SVA28370.1"/>
    <property type="molecule type" value="Genomic_DNA"/>
</dbReference>
<evidence type="ECO:0008006" key="2">
    <source>
        <dbReference type="Google" id="ProtNLM"/>
    </source>
</evidence>
<evidence type="ECO:0000313" key="1">
    <source>
        <dbReference type="EMBL" id="SVA28370.1"/>
    </source>
</evidence>
<organism evidence="1">
    <name type="scientific">marine metagenome</name>
    <dbReference type="NCBI Taxonomy" id="408172"/>
    <lineage>
        <taxon>unclassified sequences</taxon>
        <taxon>metagenomes</taxon>
        <taxon>ecological metagenomes</taxon>
    </lineage>
</organism>
<name>A0A381UJS4_9ZZZZ</name>
<reference evidence="1" key="1">
    <citation type="submission" date="2018-05" db="EMBL/GenBank/DDBJ databases">
        <authorList>
            <person name="Lanie J.A."/>
            <person name="Ng W.-L."/>
            <person name="Kazmierczak K.M."/>
            <person name="Andrzejewski T.M."/>
            <person name="Davidsen T.M."/>
            <person name="Wayne K.J."/>
            <person name="Tettelin H."/>
            <person name="Glass J.I."/>
            <person name="Rusch D."/>
            <person name="Podicherti R."/>
            <person name="Tsui H.-C.T."/>
            <person name="Winkler M.E."/>
        </authorList>
    </citation>
    <scope>NUCLEOTIDE SEQUENCE</scope>
</reference>
<feature type="non-terminal residue" evidence="1">
    <location>
        <position position="359"/>
    </location>
</feature>
<protein>
    <recommendedName>
        <fullName evidence="2">SMP-30/Gluconolactonase/LRE-like region domain-containing protein</fullName>
    </recommendedName>
</protein>
<gene>
    <name evidence="1" type="ORF">METZ01_LOCUS81224</name>
</gene>
<dbReference type="AlphaFoldDB" id="A0A381UJS4"/>
<proteinExistence type="predicted"/>
<feature type="non-terminal residue" evidence="1">
    <location>
        <position position="1"/>
    </location>
</feature>
<accession>A0A381UJS4</accession>
<sequence length="359" mass="38808">VTTPLDRTNPNPGYWPSEWPVECGGNRRQKARAGRLDAASGTAEVVTRRNDRWNVMVVERDPDEWFLGGTMPAFAGPSPYGWVERIHPETLEPISSSGELPCGDHVWCGSILAHSNGSIHSVNGSYLHRLDPDCSVIAERELPVDRSHNGLLALSDGTLITKDLRLEGQGGTTISRLDPDTLDLIGEPMVLPEGSMGRIAGDHGPDGDTVVVPGTEHVWRIRIDADGMHLDGSWAPRYRRADGEHGLAWDSCLSDGAAWLMDCGDVAPVRLIHTTQPNGRWNEHPGNRLSWRNPVAWKGAQRLLRVALDESGDVDVVEPFGTPGGGIIAPPVHVPELQMAVAWDSVNGGLAGVDTSDGL</sequence>